<evidence type="ECO:0000256" key="1">
    <source>
        <dbReference type="SAM" id="MobiDB-lite"/>
    </source>
</evidence>
<dbReference type="Pfam" id="PF23899">
    <property type="entry name" value="SU10_portal"/>
    <property type="match status" value="1"/>
</dbReference>
<dbReference type="InterPro" id="IPR056909">
    <property type="entry name" value="SU10_portal"/>
</dbReference>
<dbReference type="Proteomes" id="UP001244552">
    <property type="component" value="Unassembled WGS sequence"/>
</dbReference>
<organism evidence="2 3">
    <name type="scientific">Azospirillum picis</name>
    <dbReference type="NCBI Taxonomy" id="488438"/>
    <lineage>
        <taxon>Bacteria</taxon>
        <taxon>Pseudomonadati</taxon>
        <taxon>Pseudomonadota</taxon>
        <taxon>Alphaproteobacteria</taxon>
        <taxon>Rhodospirillales</taxon>
        <taxon>Azospirillaceae</taxon>
        <taxon>Azospirillum</taxon>
    </lineage>
</organism>
<name>A0ABU0MPJ9_9PROT</name>
<evidence type="ECO:0008006" key="4">
    <source>
        <dbReference type="Google" id="ProtNLM"/>
    </source>
</evidence>
<gene>
    <name evidence="2" type="ORF">QO018_004275</name>
</gene>
<dbReference type="RefSeq" id="WP_209985937.1">
    <property type="nucleotide sequence ID" value="NZ_JAGINO010000017.1"/>
</dbReference>
<protein>
    <recommendedName>
        <fullName evidence="4">Portal protein</fullName>
    </recommendedName>
</protein>
<keyword evidence="3" id="KW-1185">Reference proteome</keyword>
<feature type="region of interest" description="Disordered" evidence="1">
    <location>
        <begin position="255"/>
        <end position="278"/>
    </location>
</feature>
<proteinExistence type="predicted"/>
<comment type="caution">
    <text evidence="2">The sequence shown here is derived from an EMBL/GenBank/DDBJ whole genome shotgun (WGS) entry which is preliminary data.</text>
</comment>
<evidence type="ECO:0000313" key="3">
    <source>
        <dbReference type="Proteomes" id="UP001244552"/>
    </source>
</evidence>
<reference evidence="2 3" key="1">
    <citation type="submission" date="2023-07" db="EMBL/GenBank/DDBJ databases">
        <title>Genomic Encyclopedia of Type Strains, Phase IV (KMG-IV): sequencing the most valuable type-strain genomes for metagenomic binning, comparative biology and taxonomic classification.</title>
        <authorList>
            <person name="Goeker M."/>
        </authorList>
    </citation>
    <scope>NUCLEOTIDE SEQUENCE [LARGE SCALE GENOMIC DNA]</scope>
    <source>
        <strain evidence="2 3">DSM 19922</strain>
    </source>
</reference>
<dbReference type="EMBL" id="JAUSVU010000017">
    <property type="protein sequence ID" value="MDQ0535397.1"/>
    <property type="molecule type" value="Genomic_DNA"/>
</dbReference>
<accession>A0ABU0MPJ9</accession>
<evidence type="ECO:0000313" key="2">
    <source>
        <dbReference type="EMBL" id="MDQ0535397.1"/>
    </source>
</evidence>
<sequence>MPMTTEQMKAILQAEKASALGSSVSGDLTKERSGAMDYYLGEMPDMVPPKDRSKAVSTDVADTVEGLMPSLIEVFCSGDEVVRFEPVGPEDEEAAEQETDYVNHVFMQQNDGFMLLYSGIKDALLQKNGVWKVWWEAGETAERETFYDLPDDVYALIASDPEVEVVEHTERGGSVADAAMGGTALTPLPPAKTHDVTVMRRKPYGCAKVACVPPEEFGISRRAKTIKDSPYCYHKVRRSVSELIEAGYDRELVESLPSAGDADTEEALSRRDGEEDSYAGDINRSMREIEVTEHYVRLDYDGDGVAELRKITTAGTSETVLTKGGQPDNEPVEAMPFASITPVPVTHRFFGRSIADLVMEIQRIKTFLLRQLLDNAALANNQRMEVSESHAGNKTLDDLLTSRPGGIIRTRQPGGLVPIPSTPIGNNVLPLIEYVDQVREQRTGVTRQGQGLDANALQNQSATAVAQAFTAAQARIKLIARIFAETGIKDLFWLLHHVIRSHDSAERTVKLRNQWVPVSPRQWKTRNDLTVTVGIGHGTKEAQTVSLMNLLGIQKEALMAGGMGLVKTENVFNTLKKLVELSGLKTVDPYFTDPSQAPPEQPKPDPKMMEAQAKLQLEQQKAQSDIELQRAKMQQEFALKQQQMEAEMQLARERMVAEIQLQRETAALNAQTRAAIQPVRMGGEVG</sequence>